<dbReference type="EMBL" id="VSWD01000010">
    <property type="protein sequence ID" value="KAK3091773.1"/>
    <property type="molecule type" value="Genomic_DNA"/>
</dbReference>
<accession>A0AA88XU64</accession>
<comment type="caution">
    <text evidence="1">The sequence shown here is derived from an EMBL/GenBank/DDBJ whole genome shotgun (WGS) entry which is preliminary data.</text>
</comment>
<reference evidence="1" key="1">
    <citation type="submission" date="2019-08" db="EMBL/GenBank/DDBJ databases">
        <title>The improved chromosome-level genome for the pearl oyster Pinctada fucata martensii using PacBio sequencing and Hi-C.</title>
        <authorList>
            <person name="Zheng Z."/>
        </authorList>
    </citation>
    <scope>NUCLEOTIDE SEQUENCE</scope>
    <source>
        <strain evidence="1">ZZ-2019</strain>
        <tissue evidence="1">Adductor muscle</tissue>
    </source>
</reference>
<proteinExistence type="predicted"/>
<organism evidence="1 2">
    <name type="scientific">Pinctada imbricata</name>
    <name type="common">Atlantic pearl-oyster</name>
    <name type="synonym">Pinctada martensii</name>
    <dbReference type="NCBI Taxonomy" id="66713"/>
    <lineage>
        <taxon>Eukaryota</taxon>
        <taxon>Metazoa</taxon>
        <taxon>Spiralia</taxon>
        <taxon>Lophotrochozoa</taxon>
        <taxon>Mollusca</taxon>
        <taxon>Bivalvia</taxon>
        <taxon>Autobranchia</taxon>
        <taxon>Pteriomorphia</taxon>
        <taxon>Pterioida</taxon>
        <taxon>Pterioidea</taxon>
        <taxon>Pteriidae</taxon>
        <taxon>Pinctada</taxon>
    </lineage>
</organism>
<dbReference type="Proteomes" id="UP001186944">
    <property type="component" value="Unassembled WGS sequence"/>
</dbReference>
<keyword evidence="2" id="KW-1185">Reference proteome</keyword>
<sequence>MVATSVLRTVRVTEPQLRISVDDILVFAERERQCHSARGRRQALENAQSSTYKIEDVVRSRPHTSASRYLTSVRRETMTPKSIRSEPMPSRVSSRMDDYNDFEEEENYPINLMSSPAPVCCEIIGPQACNECLKNHRRRQDLEQSEARFPSLTMSDQNLTTATMLQRYFPFSLNRTNPHEACTW</sequence>
<gene>
    <name evidence="1" type="ORF">FSP39_022534</name>
</gene>
<name>A0AA88XU64_PINIB</name>
<dbReference type="AlphaFoldDB" id="A0AA88XU64"/>
<evidence type="ECO:0000313" key="2">
    <source>
        <dbReference type="Proteomes" id="UP001186944"/>
    </source>
</evidence>
<evidence type="ECO:0000313" key="1">
    <source>
        <dbReference type="EMBL" id="KAK3091773.1"/>
    </source>
</evidence>
<protein>
    <submittedName>
        <fullName evidence="1">Uncharacterized protein</fullName>
    </submittedName>
</protein>